<organism evidence="3">
    <name type="scientific">Bactrocera latifrons</name>
    <name type="common">Malaysian fruit fly</name>
    <name type="synonym">Chaetodacus latifrons</name>
    <dbReference type="NCBI Taxonomy" id="174628"/>
    <lineage>
        <taxon>Eukaryota</taxon>
        <taxon>Metazoa</taxon>
        <taxon>Ecdysozoa</taxon>
        <taxon>Arthropoda</taxon>
        <taxon>Hexapoda</taxon>
        <taxon>Insecta</taxon>
        <taxon>Pterygota</taxon>
        <taxon>Neoptera</taxon>
        <taxon>Endopterygota</taxon>
        <taxon>Diptera</taxon>
        <taxon>Brachycera</taxon>
        <taxon>Muscomorpha</taxon>
        <taxon>Tephritoidea</taxon>
        <taxon>Tephritidae</taxon>
        <taxon>Bactrocera</taxon>
        <taxon>Bactrocera</taxon>
    </lineage>
</organism>
<gene>
    <name evidence="3" type="ORF">c0_g2_i3</name>
</gene>
<feature type="compositionally biased region" description="Polar residues" evidence="2">
    <location>
        <begin position="1"/>
        <end position="14"/>
    </location>
</feature>
<feature type="region of interest" description="Disordered" evidence="2">
    <location>
        <begin position="31"/>
        <end position="50"/>
    </location>
</feature>
<name>A0A0K8UIQ8_BACLA</name>
<keyword evidence="1" id="KW-0175">Coiled coil</keyword>
<reference evidence="3" key="1">
    <citation type="submission" date="2015-06" db="EMBL/GenBank/DDBJ databases">
        <authorList>
            <person name="Hoefler B.C."/>
            <person name="Straight P.D."/>
        </authorList>
    </citation>
    <scope>NUCLEOTIDE SEQUENCE</scope>
</reference>
<feature type="coiled-coil region" evidence="1">
    <location>
        <begin position="84"/>
        <end position="111"/>
    </location>
</feature>
<protein>
    <submittedName>
        <fullName evidence="3">Uncharacterized protein</fullName>
    </submittedName>
</protein>
<dbReference type="AlphaFoldDB" id="A0A0K8UIQ8"/>
<dbReference type="EMBL" id="GDHF01025878">
    <property type="protein sequence ID" value="JAI26436.1"/>
    <property type="molecule type" value="Transcribed_RNA"/>
</dbReference>
<evidence type="ECO:0000256" key="2">
    <source>
        <dbReference type="SAM" id="MobiDB-lite"/>
    </source>
</evidence>
<sequence length="139" mass="14977">MSANSAPATNSSLGKSREEIMAEREAKKLAKQMKKGKNMGVNSEAAPTTTPVVGSSVVNVVSQKQDTITNPPSKVIDTHTSAVVEKNREQIKAEREAKKKAKQALKVAKTSGVTEITVKLEDTKITENLSTNTIQEEKV</sequence>
<evidence type="ECO:0000313" key="3">
    <source>
        <dbReference type="EMBL" id="JAI26436.1"/>
    </source>
</evidence>
<accession>A0A0K8UIQ8</accession>
<feature type="region of interest" description="Disordered" evidence="2">
    <location>
        <begin position="1"/>
        <end position="23"/>
    </location>
</feature>
<proteinExistence type="predicted"/>
<dbReference type="OrthoDB" id="10254737at2759"/>
<evidence type="ECO:0000256" key="1">
    <source>
        <dbReference type="SAM" id="Coils"/>
    </source>
</evidence>